<evidence type="ECO:0000256" key="2">
    <source>
        <dbReference type="ARBA" id="ARBA00010617"/>
    </source>
</evidence>
<keyword evidence="7" id="KW-0560">Oxidoreductase</keyword>
<dbReference type="SUPFAM" id="SSF48264">
    <property type="entry name" value="Cytochrome P450"/>
    <property type="match status" value="1"/>
</dbReference>
<dbReference type="AlphaFoldDB" id="A0AAW1YEV9"/>
<dbReference type="GO" id="GO:0016705">
    <property type="term" value="F:oxidoreductase activity, acting on paired donors, with incorporation or reduction of molecular oxygen"/>
    <property type="evidence" value="ECO:0007669"/>
    <property type="project" value="InterPro"/>
</dbReference>
<dbReference type="Proteomes" id="UP001457282">
    <property type="component" value="Unassembled WGS sequence"/>
</dbReference>
<dbReference type="Gene3D" id="1.10.630.10">
    <property type="entry name" value="Cytochrome P450"/>
    <property type="match status" value="2"/>
</dbReference>
<dbReference type="GO" id="GO:0016020">
    <property type="term" value="C:membrane"/>
    <property type="evidence" value="ECO:0007669"/>
    <property type="project" value="UniProtKB-SubCell"/>
</dbReference>
<keyword evidence="4" id="KW-0812">Transmembrane</keyword>
<dbReference type="InterPro" id="IPR036396">
    <property type="entry name" value="Cyt_P450_sf"/>
</dbReference>
<evidence type="ECO:0000256" key="4">
    <source>
        <dbReference type="ARBA" id="ARBA00022692"/>
    </source>
</evidence>
<keyword evidence="12" id="KW-1185">Reference proteome</keyword>
<keyword evidence="9" id="KW-0503">Monooxygenase</keyword>
<dbReference type="GO" id="GO:0005506">
    <property type="term" value="F:iron ion binding"/>
    <property type="evidence" value="ECO:0007669"/>
    <property type="project" value="InterPro"/>
</dbReference>
<dbReference type="InterPro" id="IPR001128">
    <property type="entry name" value="Cyt_P450"/>
</dbReference>
<evidence type="ECO:0000256" key="9">
    <source>
        <dbReference type="ARBA" id="ARBA00023033"/>
    </source>
</evidence>
<evidence type="ECO:0000313" key="12">
    <source>
        <dbReference type="Proteomes" id="UP001457282"/>
    </source>
</evidence>
<accession>A0AAW1YEV9</accession>
<dbReference type="PANTHER" id="PTHR24282">
    <property type="entry name" value="CYTOCHROME P450 FAMILY MEMBER"/>
    <property type="match status" value="1"/>
</dbReference>
<keyword evidence="6" id="KW-1133">Transmembrane helix</keyword>
<evidence type="ECO:0000256" key="5">
    <source>
        <dbReference type="ARBA" id="ARBA00022723"/>
    </source>
</evidence>
<keyword evidence="8" id="KW-0408">Iron</keyword>
<keyword evidence="3" id="KW-0349">Heme</keyword>
<comment type="subcellular location">
    <subcellularLocation>
        <location evidence="1">Membrane</location>
        <topology evidence="1">Single-pass membrane protein</topology>
    </subcellularLocation>
</comment>
<evidence type="ECO:0000256" key="3">
    <source>
        <dbReference type="ARBA" id="ARBA00022617"/>
    </source>
</evidence>
<comment type="caution">
    <text evidence="11">The sequence shown here is derived from an EMBL/GenBank/DDBJ whole genome shotgun (WGS) entry which is preliminary data.</text>
</comment>
<dbReference type="InterPro" id="IPR050665">
    <property type="entry name" value="Cytochrome_P450_Monooxygen"/>
</dbReference>
<reference evidence="11 12" key="1">
    <citation type="journal article" date="2023" name="G3 (Bethesda)">
        <title>A chromosome-length genome assembly and annotation of blackberry (Rubus argutus, cv. 'Hillquist').</title>
        <authorList>
            <person name="Bruna T."/>
            <person name="Aryal R."/>
            <person name="Dudchenko O."/>
            <person name="Sargent D.J."/>
            <person name="Mead D."/>
            <person name="Buti M."/>
            <person name="Cavallini A."/>
            <person name="Hytonen T."/>
            <person name="Andres J."/>
            <person name="Pham M."/>
            <person name="Weisz D."/>
            <person name="Mascagni F."/>
            <person name="Usai G."/>
            <person name="Natali L."/>
            <person name="Bassil N."/>
            <person name="Fernandez G.E."/>
            <person name="Lomsadze A."/>
            <person name="Armour M."/>
            <person name="Olukolu B."/>
            <person name="Poorten T."/>
            <person name="Britton C."/>
            <person name="Davik J."/>
            <person name="Ashrafi H."/>
            <person name="Aiden E.L."/>
            <person name="Borodovsky M."/>
            <person name="Worthington M."/>
        </authorList>
    </citation>
    <scope>NUCLEOTIDE SEQUENCE [LARGE SCALE GENOMIC DNA]</scope>
    <source>
        <strain evidence="11">PI 553951</strain>
    </source>
</reference>
<keyword evidence="10" id="KW-0472">Membrane</keyword>
<organism evidence="11 12">
    <name type="scientific">Rubus argutus</name>
    <name type="common">Southern blackberry</name>
    <dbReference type="NCBI Taxonomy" id="59490"/>
    <lineage>
        <taxon>Eukaryota</taxon>
        <taxon>Viridiplantae</taxon>
        <taxon>Streptophyta</taxon>
        <taxon>Embryophyta</taxon>
        <taxon>Tracheophyta</taxon>
        <taxon>Spermatophyta</taxon>
        <taxon>Magnoliopsida</taxon>
        <taxon>eudicotyledons</taxon>
        <taxon>Gunneridae</taxon>
        <taxon>Pentapetalae</taxon>
        <taxon>rosids</taxon>
        <taxon>fabids</taxon>
        <taxon>Rosales</taxon>
        <taxon>Rosaceae</taxon>
        <taxon>Rosoideae</taxon>
        <taxon>Rosoideae incertae sedis</taxon>
        <taxon>Rubus</taxon>
    </lineage>
</organism>
<sequence length="242" mass="27844">MRLLVLFLPLIFIFKFVYSAIWVPWRTRNHFLKQGIGGPAYRPISGNSAEIRRMFAEALSKRVPFNHDVLGRALPFYHRWSSMYGKNFLYWFGSKPRLAIADPDMIKQILINSTGSFQKVPLTPSTRILFGDGLPGLEGDQWAFHRRIVNQAFKMEQVKKNARPSTLLGRKLTTANLMTWALVLLARHQEWQSKAREEVLCACGQNKFPLAENLNDLKIVSMIVNETLRLYPPAVLLNRQTS</sequence>
<comment type="similarity">
    <text evidence="2">Belongs to the cytochrome P450 family.</text>
</comment>
<dbReference type="GO" id="GO:0020037">
    <property type="term" value="F:heme binding"/>
    <property type="evidence" value="ECO:0007669"/>
    <property type="project" value="InterPro"/>
</dbReference>
<evidence type="ECO:0000313" key="11">
    <source>
        <dbReference type="EMBL" id="KAK9947106.1"/>
    </source>
</evidence>
<name>A0AAW1YEV9_RUBAR</name>
<evidence type="ECO:0008006" key="13">
    <source>
        <dbReference type="Google" id="ProtNLM"/>
    </source>
</evidence>
<keyword evidence="5" id="KW-0479">Metal-binding</keyword>
<dbReference type="EMBL" id="JBEDUW010000002">
    <property type="protein sequence ID" value="KAK9947106.1"/>
    <property type="molecule type" value="Genomic_DNA"/>
</dbReference>
<proteinExistence type="inferred from homology"/>
<evidence type="ECO:0000256" key="10">
    <source>
        <dbReference type="ARBA" id="ARBA00023136"/>
    </source>
</evidence>
<protein>
    <recommendedName>
        <fullName evidence="13">Cytochrome P450 734A1</fullName>
    </recommendedName>
</protein>
<gene>
    <name evidence="11" type="ORF">M0R45_012541</name>
</gene>
<evidence type="ECO:0000256" key="6">
    <source>
        <dbReference type="ARBA" id="ARBA00022989"/>
    </source>
</evidence>
<evidence type="ECO:0000256" key="7">
    <source>
        <dbReference type="ARBA" id="ARBA00023002"/>
    </source>
</evidence>
<evidence type="ECO:0000256" key="1">
    <source>
        <dbReference type="ARBA" id="ARBA00004167"/>
    </source>
</evidence>
<dbReference type="Pfam" id="PF00067">
    <property type="entry name" value="p450"/>
    <property type="match status" value="2"/>
</dbReference>
<dbReference type="PANTHER" id="PTHR24282:SF211">
    <property type="entry name" value="CYTOCHROME P450-RELATED"/>
    <property type="match status" value="1"/>
</dbReference>
<dbReference type="GO" id="GO:0004497">
    <property type="term" value="F:monooxygenase activity"/>
    <property type="evidence" value="ECO:0007669"/>
    <property type="project" value="UniProtKB-KW"/>
</dbReference>
<evidence type="ECO:0000256" key="8">
    <source>
        <dbReference type="ARBA" id="ARBA00023004"/>
    </source>
</evidence>